<dbReference type="Gene3D" id="1.10.287.110">
    <property type="entry name" value="DnaJ domain"/>
    <property type="match status" value="1"/>
</dbReference>
<dbReference type="OMA" id="INAWARG"/>
<dbReference type="SUPFAM" id="SSF46565">
    <property type="entry name" value="Chaperone J-domain"/>
    <property type="match status" value="1"/>
</dbReference>
<dbReference type="EMBL" id="GL349435">
    <property type="protein sequence ID" value="KNC50657.1"/>
    <property type="molecule type" value="Genomic_DNA"/>
</dbReference>
<proteinExistence type="predicted"/>
<feature type="compositionally biased region" description="Low complexity" evidence="1">
    <location>
        <begin position="353"/>
        <end position="366"/>
    </location>
</feature>
<dbReference type="eggNOG" id="KOG0431">
    <property type="taxonomic scope" value="Eukaryota"/>
</dbReference>
<protein>
    <submittedName>
        <fullName evidence="2">Uncharacterized protein</fullName>
    </submittedName>
</protein>
<feature type="compositionally biased region" description="Low complexity" evidence="1">
    <location>
        <begin position="106"/>
        <end position="140"/>
    </location>
</feature>
<organism evidence="2 3">
    <name type="scientific">Thecamonas trahens ATCC 50062</name>
    <dbReference type="NCBI Taxonomy" id="461836"/>
    <lineage>
        <taxon>Eukaryota</taxon>
        <taxon>Apusozoa</taxon>
        <taxon>Apusomonadida</taxon>
        <taxon>Apusomonadidae</taxon>
        <taxon>Thecamonas</taxon>
    </lineage>
</organism>
<evidence type="ECO:0000256" key="1">
    <source>
        <dbReference type="SAM" id="MobiDB-lite"/>
    </source>
</evidence>
<dbReference type="AlphaFoldDB" id="A0A0L0DEA8"/>
<feature type="region of interest" description="Disordered" evidence="1">
    <location>
        <begin position="1"/>
        <end position="24"/>
    </location>
</feature>
<feature type="region of interest" description="Disordered" evidence="1">
    <location>
        <begin position="36"/>
        <end position="252"/>
    </location>
</feature>
<name>A0A0L0DEA8_THETB</name>
<dbReference type="STRING" id="461836.A0A0L0DEA8"/>
<feature type="compositionally biased region" description="Polar residues" evidence="1">
    <location>
        <begin position="229"/>
        <end position="241"/>
    </location>
</feature>
<gene>
    <name evidence="2" type="ORF">AMSG_00817</name>
</gene>
<sequence>MSDDPFAALMQASSQGTPRGSVGVAAAAAAAERANTPLAAMASRGSTPKPSTTTTTTTAKTTASSAHPPQHGHSRAAGGLGNLDDAFASLGWASAGAQTGPGASVSAPPSTAGSSRASPAPSSTASSGGSSVASSAPTSARGAESQSQPAPPLSPTSAFAPIVTLSRASDSSPAPAVADPFDMLSSISGTSPRSVAATPEPASEPAPAPEPAAQAREPSIPPRQRGAAKTQQPAKQPTSMPRSGDVQVTPGEMRTIRDQLVELYSIEPQNVLDLLLSAMESSTEVAANLREMVPLVLANAQEAAQARAAAEGSAPGTGGSLLAAARQRASKIGSKLSSMLRSDRPAGGPPPSSAAVATPPLVSVPLRDTTAPQLRRKSKTSAAASPAPAPEPAPAPAPAPAPDRTELKAAREAEVAEQVRVAREQHLNRLEAEDAAAEELEAAKLAVAPVIAGWATEKKRGNAVALLSTLHEITWPDSGWKEVSFTQLMNGAGVRKAYFNACRKLYPDKLPADAPAMQVALSTEIAFILNNAWEKYKSDNGM</sequence>
<dbReference type="GeneID" id="25560598"/>
<feature type="compositionally biased region" description="Pro residues" evidence="1">
    <location>
        <begin position="387"/>
        <end position="401"/>
    </location>
</feature>
<feature type="compositionally biased region" description="Low complexity" evidence="1">
    <location>
        <begin position="36"/>
        <end position="65"/>
    </location>
</feature>
<dbReference type="RefSeq" id="XP_013762537.1">
    <property type="nucleotide sequence ID" value="XM_013907083.1"/>
</dbReference>
<dbReference type="InterPro" id="IPR036869">
    <property type="entry name" value="J_dom_sf"/>
</dbReference>
<dbReference type="OrthoDB" id="1717591at2759"/>
<feature type="region of interest" description="Disordered" evidence="1">
    <location>
        <begin position="337"/>
        <end position="403"/>
    </location>
</feature>
<feature type="compositionally biased region" description="Low complexity" evidence="1">
    <location>
        <begin position="168"/>
        <end position="182"/>
    </location>
</feature>
<reference evidence="2 3" key="1">
    <citation type="submission" date="2010-05" db="EMBL/GenBank/DDBJ databases">
        <title>The Genome Sequence of Thecamonas trahens ATCC 50062.</title>
        <authorList>
            <consortium name="The Broad Institute Genome Sequencing Platform"/>
            <person name="Russ C."/>
            <person name="Cuomo C."/>
            <person name="Shea T."/>
            <person name="Young S.K."/>
            <person name="Zeng Q."/>
            <person name="Koehrsen M."/>
            <person name="Haas B."/>
            <person name="Borodovsky M."/>
            <person name="Guigo R."/>
            <person name="Alvarado L."/>
            <person name="Berlin A."/>
            <person name="Bochicchio J."/>
            <person name="Borenstein D."/>
            <person name="Chapman S."/>
            <person name="Chen Z."/>
            <person name="Freedman E."/>
            <person name="Gellesch M."/>
            <person name="Goldberg J."/>
            <person name="Griggs A."/>
            <person name="Gujja S."/>
            <person name="Heilman E."/>
            <person name="Heiman D."/>
            <person name="Hepburn T."/>
            <person name="Howarth C."/>
            <person name="Jen D."/>
            <person name="Larson L."/>
            <person name="Mehta T."/>
            <person name="Park D."/>
            <person name="Pearson M."/>
            <person name="Roberts A."/>
            <person name="Saif S."/>
            <person name="Shenoy N."/>
            <person name="Sisk P."/>
            <person name="Stolte C."/>
            <person name="Sykes S."/>
            <person name="Thomson T."/>
            <person name="Walk T."/>
            <person name="White J."/>
            <person name="Yandava C."/>
            <person name="Burger G."/>
            <person name="Gray M.W."/>
            <person name="Holland P.W.H."/>
            <person name="King N."/>
            <person name="Lang F.B.F."/>
            <person name="Roger A.J."/>
            <person name="Ruiz-Trillo I."/>
            <person name="Lander E."/>
            <person name="Nusbaum C."/>
        </authorList>
    </citation>
    <scope>NUCLEOTIDE SEQUENCE [LARGE SCALE GENOMIC DNA]</scope>
    <source>
        <strain evidence="2 3">ATCC 50062</strain>
    </source>
</reference>
<dbReference type="Proteomes" id="UP000054408">
    <property type="component" value="Unassembled WGS sequence"/>
</dbReference>
<accession>A0A0L0DEA8</accession>
<evidence type="ECO:0000313" key="3">
    <source>
        <dbReference type="Proteomes" id="UP000054408"/>
    </source>
</evidence>
<keyword evidence="3" id="KW-1185">Reference proteome</keyword>
<evidence type="ECO:0000313" key="2">
    <source>
        <dbReference type="EMBL" id="KNC50657.1"/>
    </source>
</evidence>